<comment type="subcellular location">
    <subcellularLocation>
        <location evidence="2">Secreted</location>
        <location evidence="2">Cell wall</location>
    </subcellularLocation>
</comment>
<evidence type="ECO:0000256" key="1">
    <source>
        <dbReference type="ARBA" id="ARBA00000695"/>
    </source>
</evidence>
<proteinExistence type="inferred from homology"/>
<dbReference type="InterPro" id="IPR002022">
    <property type="entry name" value="Pec_lyase"/>
</dbReference>
<dbReference type="Proteomes" id="UP001374535">
    <property type="component" value="Chromosome 10"/>
</dbReference>
<dbReference type="GO" id="GO:0046872">
    <property type="term" value="F:metal ion binding"/>
    <property type="evidence" value="ECO:0007669"/>
    <property type="project" value="UniProtKB-KW"/>
</dbReference>
<comment type="similarity">
    <text evidence="4 11">Belongs to the polysaccharide lyase 1 family.</text>
</comment>
<dbReference type="SUPFAM" id="SSF51126">
    <property type="entry name" value="Pectin lyase-like"/>
    <property type="match status" value="1"/>
</dbReference>
<protein>
    <recommendedName>
        <fullName evidence="5 11">Pectate lyase</fullName>
        <ecNumber evidence="5 11">4.2.2.2</ecNumber>
    </recommendedName>
</protein>
<organism evidence="13 14">
    <name type="scientific">Vigna mungo</name>
    <name type="common">Black gram</name>
    <name type="synonym">Phaseolus mungo</name>
    <dbReference type="NCBI Taxonomy" id="3915"/>
    <lineage>
        <taxon>Eukaryota</taxon>
        <taxon>Viridiplantae</taxon>
        <taxon>Streptophyta</taxon>
        <taxon>Embryophyta</taxon>
        <taxon>Tracheophyta</taxon>
        <taxon>Spermatophyta</taxon>
        <taxon>Magnoliopsida</taxon>
        <taxon>eudicotyledons</taxon>
        <taxon>Gunneridae</taxon>
        <taxon>Pentapetalae</taxon>
        <taxon>rosids</taxon>
        <taxon>fabids</taxon>
        <taxon>Fabales</taxon>
        <taxon>Fabaceae</taxon>
        <taxon>Papilionoideae</taxon>
        <taxon>50 kb inversion clade</taxon>
        <taxon>NPAAA clade</taxon>
        <taxon>indigoferoid/millettioid clade</taxon>
        <taxon>Phaseoleae</taxon>
        <taxon>Vigna</taxon>
    </lineage>
</organism>
<dbReference type="Gene3D" id="2.160.20.10">
    <property type="entry name" value="Single-stranded right-handed beta-helix, Pectin lyase-like"/>
    <property type="match status" value="1"/>
</dbReference>
<evidence type="ECO:0000256" key="10">
    <source>
        <dbReference type="ARBA" id="ARBA00023239"/>
    </source>
</evidence>
<comment type="pathway">
    <text evidence="3 11">Glycan metabolism; pectin degradation; 2-dehydro-3-deoxy-D-gluconate from pectin: step 2/5.</text>
</comment>
<keyword evidence="7 11" id="KW-0479">Metal-binding</keyword>
<dbReference type="SMART" id="SM00656">
    <property type="entry name" value="Amb_all"/>
    <property type="match status" value="1"/>
</dbReference>
<keyword evidence="10 11" id="KW-0456">Lyase</keyword>
<dbReference type="InterPro" id="IPR012334">
    <property type="entry name" value="Pectin_lyas_fold"/>
</dbReference>
<name>A0AAQ3RH92_VIGMU</name>
<evidence type="ECO:0000256" key="4">
    <source>
        <dbReference type="ARBA" id="ARBA00010980"/>
    </source>
</evidence>
<keyword evidence="9 11" id="KW-0106">Calcium</keyword>
<dbReference type="AlphaFoldDB" id="A0AAQ3RH92"/>
<evidence type="ECO:0000256" key="7">
    <source>
        <dbReference type="ARBA" id="ARBA00022723"/>
    </source>
</evidence>
<gene>
    <name evidence="13" type="ORF">V8G54_031785</name>
</gene>
<evidence type="ECO:0000256" key="2">
    <source>
        <dbReference type="ARBA" id="ARBA00004191"/>
    </source>
</evidence>
<dbReference type="InterPro" id="IPR018082">
    <property type="entry name" value="AmbAllergen"/>
</dbReference>
<dbReference type="InterPro" id="IPR045032">
    <property type="entry name" value="PEL"/>
</dbReference>
<sequence length="328" mass="36449">MAGIQMLPYGDVDSNLRAMAGCAEGFGRHAIGGLHGSLYIVTNLAGTVTDAPFFCNDGPGSLREGCRRNEPLWIVFEVSGTIHLSSYLSVSSYKTIDGRGHRVKLTGKGLRLKECEHIIVCNLEFEGGRGHDVDGIQIKPNSRHIWIDRCTLRDYDDGLIDITRQSTDITVSRCYFGQHDKTMLIGADPTHVGDRCIRVTIHHCFFDGTRQRQPRVRFGKVHLYNNYTRNWGVYAVCASVESQAADKEEQKSGIIVSEGDMLLNGAQPCLLTQNREVAMFHPSEYYPTWTMETAAHSLREILLLCTGFGQTFSQDFVGGKKIPASDAN</sequence>
<dbReference type="InterPro" id="IPR011050">
    <property type="entry name" value="Pectin_lyase_fold/virulence"/>
</dbReference>
<feature type="domain" description="Pectate lyase" evidence="12">
    <location>
        <begin position="79"/>
        <end position="268"/>
    </location>
</feature>
<evidence type="ECO:0000313" key="14">
    <source>
        <dbReference type="Proteomes" id="UP001374535"/>
    </source>
</evidence>
<dbReference type="Pfam" id="PF00544">
    <property type="entry name" value="Pectate_lyase_4"/>
    <property type="match status" value="1"/>
</dbReference>
<dbReference type="EC" id="4.2.2.2" evidence="5 11"/>
<keyword evidence="6" id="KW-0964">Secreted</keyword>
<dbReference type="PANTHER" id="PTHR31683:SF144">
    <property type="entry name" value="PECTATE LYASE"/>
    <property type="match status" value="1"/>
</dbReference>
<keyword evidence="6" id="KW-0134">Cell wall</keyword>
<dbReference type="EMBL" id="CP144691">
    <property type="protein sequence ID" value="WVY92697.1"/>
    <property type="molecule type" value="Genomic_DNA"/>
</dbReference>
<comment type="catalytic activity">
    <reaction evidence="1 11">
        <text>Eliminative cleavage of (1-&gt;4)-alpha-D-galacturonan to give oligosaccharides with 4-deoxy-alpha-D-galact-4-enuronosyl groups at their non-reducing ends.</text>
        <dbReference type="EC" id="4.2.2.2"/>
    </reaction>
</comment>
<dbReference type="GO" id="GO:0030570">
    <property type="term" value="F:pectate lyase activity"/>
    <property type="evidence" value="ECO:0007669"/>
    <property type="project" value="UniProtKB-EC"/>
</dbReference>
<dbReference type="PRINTS" id="PR00807">
    <property type="entry name" value="AMBALLERGEN"/>
</dbReference>
<comment type="cofactor">
    <cofactor evidence="11">
        <name>Ca(2+)</name>
        <dbReference type="ChEBI" id="CHEBI:29108"/>
    </cofactor>
    <text evidence="11">Binds 1 Ca(2+) ion. Required for its activity.</text>
</comment>
<evidence type="ECO:0000256" key="11">
    <source>
        <dbReference type="RuleBase" id="RU361123"/>
    </source>
</evidence>
<keyword evidence="8" id="KW-0732">Signal</keyword>
<evidence type="ECO:0000256" key="9">
    <source>
        <dbReference type="ARBA" id="ARBA00022837"/>
    </source>
</evidence>
<evidence type="ECO:0000313" key="13">
    <source>
        <dbReference type="EMBL" id="WVY92697.1"/>
    </source>
</evidence>
<reference evidence="13 14" key="1">
    <citation type="journal article" date="2023" name="Life. Sci Alliance">
        <title>Evolutionary insights into 3D genome organization and epigenetic landscape of Vigna mungo.</title>
        <authorList>
            <person name="Junaid A."/>
            <person name="Singh B."/>
            <person name="Bhatia S."/>
        </authorList>
    </citation>
    <scope>NUCLEOTIDE SEQUENCE [LARGE SCALE GENOMIC DNA]</scope>
    <source>
        <strain evidence="13">Urdbean</strain>
    </source>
</reference>
<evidence type="ECO:0000256" key="6">
    <source>
        <dbReference type="ARBA" id="ARBA00022512"/>
    </source>
</evidence>
<evidence type="ECO:0000256" key="5">
    <source>
        <dbReference type="ARBA" id="ARBA00012272"/>
    </source>
</evidence>
<evidence type="ECO:0000259" key="12">
    <source>
        <dbReference type="SMART" id="SM00656"/>
    </source>
</evidence>
<evidence type="ECO:0000256" key="3">
    <source>
        <dbReference type="ARBA" id="ARBA00005220"/>
    </source>
</evidence>
<accession>A0AAQ3RH92</accession>
<keyword evidence="14" id="KW-1185">Reference proteome</keyword>
<evidence type="ECO:0000256" key="8">
    <source>
        <dbReference type="ARBA" id="ARBA00022729"/>
    </source>
</evidence>
<dbReference type="PANTHER" id="PTHR31683">
    <property type="entry name" value="PECTATE LYASE 18-RELATED"/>
    <property type="match status" value="1"/>
</dbReference>